<accession>K0RRB9</accession>
<dbReference type="AlphaFoldDB" id="K0RRB9"/>
<dbReference type="Proteomes" id="UP000266841">
    <property type="component" value="Unassembled WGS sequence"/>
</dbReference>
<evidence type="ECO:0000313" key="3">
    <source>
        <dbReference type="Proteomes" id="UP000266841"/>
    </source>
</evidence>
<reference evidence="2 3" key="1">
    <citation type="journal article" date="2012" name="Genome Biol.">
        <title>Genome and low-iron response of an oceanic diatom adapted to chronic iron limitation.</title>
        <authorList>
            <person name="Lommer M."/>
            <person name="Specht M."/>
            <person name="Roy A.S."/>
            <person name="Kraemer L."/>
            <person name="Andreson R."/>
            <person name="Gutowska M.A."/>
            <person name="Wolf J."/>
            <person name="Bergner S.V."/>
            <person name="Schilhabel M.B."/>
            <person name="Klostermeier U.C."/>
            <person name="Beiko R.G."/>
            <person name="Rosenstiel P."/>
            <person name="Hippler M."/>
            <person name="Laroche J."/>
        </authorList>
    </citation>
    <scope>NUCLEOTIDE SEQUENCE [LARGE SCALE GENOMIC DNA]</scope>
    <source>
        <strain evidence="2 3">CCMP1005</strain>
    </source>
</reference>
<proteinExistence type="predicted"/>
<keyword evidence="3" id="KW-1185">Reference proteome</keyword>
<name>K0RRB9_THAOC</name>
<gene>
    <name evidence="2" type="ORF">THAOC_24667</name>
</gene>
<organism evidence="2 3">
    <name type="scientific">Thalassiosira oceanica</name>
    <name type="common">Marine diatom</name>
    <dbReference type="NCBI Taxonomy" id="159749"/>
    <lineage>
        <taxon>Eukaryota</taxon>
        <taxon>Sar</taxon>
        <taxon>Stramenopiles</taxon>
        <taxon>Ochrophyta</taxon>
        <taxon>Bacillariophyta</taxon>
        <taxon>Coscinodiscophyceae</taxon>
        <taxon>Thalassiosirophycidae</taxon>
        <taxon>Thalassiosirales</taxon>
        <taxon>Thalassiosiraceae</taxon>
        <taxon>Thalassiosira</taxon>
    </lineage>
</organism>
<feature type="region of interest" description="Disordered" evidence="1">
    <location>
        <begin position="1"/>
        <end position="69"/>
    </location>
</feature>
<comment type="caution">
    <text evidence="2">The sequence shown here is derived from an EMBL/GenBank/DDBJ whole genome shotgun (WGS) entry which is preliminary data.</text>
</comment>
<feature type="compositionally biased region" description="Polar residues" evidence="1">
    <location>
        <begin position="1"/>
        <end position="11"/>
    </location>
</feature>
<protein>
    <submittedName>
        <fullName evidence="2">Uncharacterized protein</fullName>
    </submittedName>
</protein>
<evidence type="ECO:0000313" key="2">
    <source>
        <dbReference type="EMBL" id="EJK55590.1"/>
    </source>
</evidence>
<sequence>MYTPTQSSLVLSLNDRLAHSAPRGDSSRTMGPRKPVEDEPSISVEADCPKSGLGIPAGPLMTGVGAPLSTPLRPVMDRLTGIERPCEPSPTSYGTRAKAGATCTAPGGLWEPHNAYQSRNLMRIQVNHEPSKGGHGCSAPD</sequence>
<dbReference type="EMBL" id="AGNL01033721">
    <property type="protein sequence ID" value="EJK55590.1"/>
    <property type="molecule type" value="Genomic_DNA"/>
</dbReference>
<evidence type="ECO:0000256" key="1">
    <source>
        <dbReference type="SAM" id="MobiDB-lite"/>
    </source>
</evidence>